<evidence type="ECO:0000313" key="3">
    <source>
        <dbReference type="Proteomes" id="UP001057375"/>
    </source>
</evidence>
<dbReference type="Proteomes" id="UP001057375">
    <property type="component" value="Unassembled WGS sequence"/>
</dbReference>
<accession>A0ABQ5KTV9</accession>
<keyword evidence="3" id="KW-1185">Reference proteome</keyword>
<proteinExistence type="predicted"/>
<protein>
    <submittedName>
        <fullName evidence="2">Uncharacterized protein</fullName>
    </submittedName>
</protein>
<organism evidence="2 3">
    <name type="scientific">Aduncisulcus paluster</name>
    <dbReference type="NCBI Taxonomy" id="2918883"/>
    <lineage>
        <taxon>Eukaryota</taxon>
        <taxon>Metamonada</taxon>
        <taxon>Carpediemonas-like organisms</taxon>
        <taxon>Aduncisulcus</taxon>
    </lineage>
</organism>
<feature type="region of interest" description="Disordered" evidence="1">
    <location>
        <begin position="1"/>
        <end position="33"/>
    </location>
</feature>
<evidence type="ECO:0000313" key="2">
    <source>
        <dbReference type="EMBL" id="GKT35891.1"/>
    </source>
</evidence>
<feature type="compositionally biased region" description="Polar residues" evidence="1">
    <location>
        <begin position="109"/>
        <end position="118"/>
    </location>
</feature>
<feature type="compositionally biased region" description="Basic and acidic residues" evidence="1">
    <location>
        <begin position="1"/>
        <end position="16"/>
    </location>
</feature>
<dbReference type="EMBL" id="BQXS01011090">
    <property type="protein sequence ID" value="GKT35891.1"/>
    <property type="molecule type" value="Genomic_DNA"/>
</dbReference>
<comment type="caution">
    <text evidence="2">The sequence shown here is derived from an EMBL/GenBank/DDBJ whole genome shotgun (WGS) entry which is preliminary data.</text>
</comment>
<name>A0ABQ5KTV9_9EUKA</name>
<sequence length="118" mass="13737">MEIKRKEEKGRKRDQREEEGEEEREEERKVCELKSSSIRETNAFSLILTKIAENSKIRGYAAKRKKRAAKLKLLTDNPDDNKDTKNTVIFVVVPEEKGYDIPTTKPQKRSSGNQRVFP</sequence>
<feature type="region of interest" description="Disordered" evidence="1">
    <location>
        <begin position="96"/>
        <end position="118"/>
    </location>
</feature>
<gene>
    <name evidence="2" type="ORF">ADUPG1_008956</name>
</gene>
<reference evidence="2" key="1">
    <citation type="submission" date="2022-03" db="EMBL/GenBank/DDBJ databases">
        <title>Draft genome sequence of Aduncisulcus paluster, a free-living microaerophilic Fornicata.</title>
        <authorList>
            <person name="Yuyama I."/>
            <person name="Kume K."/>
            <person name="Tamura T."/>
            <person name="Inagaki Y."/>
            <person name="Hashimoto T."/>
        </authorList>
    </citation>
    <scope>NUCLEOTIDE SEQUENCE</scope>
    <source>
        <strain evidence="2">NY0171</strain>
    </source>
</reference>
<evidence type="ECO:0000256" key="1">
    <source>
        <dbReference type="SAM" id="MobiDB-lite"/>
    </source>
</evidence>